<comment type="similarity">
    <text evidence="1">Belongs to the FAH family.</text>
</comment>
<evidence type="ECO:0000313" key="5">
    <source>
        <dbReference type="Proteomes" id="UP000789423"/>
    </source>
</evidence>
<dbReference type="SUPFAM" id="SSF56529">
    <property type="entry name" value="FAH"/>
    <property type="match status" value="1"/>
</dbReference>
<dbReference type="InterPro" id="IPR011234">
    <property type="entry name" value="Fumarylacetoacetase-like_C"/>
</dbReference>
<evidence type="ECO:0000256" key="2">
    <source>
        <dbReference type="ARBA" id="ARBA00022723"/>
    </source>
</evidence>
<dbReference type="Pfam" id="PF01557">
    <property type="entry name" value="FAA_hydrolase"/>
    <property type="match status" value="1"/>
</dbReference>
<dbReference type="PANTHER" id="PTHR42796:SF4">
    <property type="entry name" value="FUMARYLACETOACETATE HYDROLASE DOMAIN-CONTAINING PROTEIN 2A"/>
    <property type="match status" value="1"/>
</dbReference>
<dbReference type="Gene3D" id="3.90.850.10">
    <property type="entry name" value="Fumarylacetoacetase-like, C-terminal domain"/>
    <property type="match status" value="1"/>
</dbReference>
<evidence type="ECO:0000259" key="3">
    <source>
        <dbReference type="Pfam" id="PF01557"/>
    </source>
</evidence>
<sequence length="304" mass="33559">MGCGNMRFVTVKADEKVFVGVVDETSQTVLHVREAQRKKGEKVTIPITMLECIDQGESFITKVIEIVEWAKENCKDAYYPLSEVKLLAPIPRPRKNILCVGKNYREHAIEMDGAEAVPENIIIFTKAPTTVIGDGDKIYSHPHATSELDYEGELAIVIGKRGKEISKEKALNHVFGYTVINDVTARDIQKKHKQFFLGKSFDTFCPMGPAIVHRSMIANPNALHIETKVNGEVRQSSTTANMMFSIEEIISIVSKGMTLEPGDVIATGTPAGVGKGFKPPRFLHAGDEVVITVEHVGTLRNNVK</sequence>
<protein>
    <recommendedName>
        <fullName evidence="3">Fumarylacetoacetase-like C-terminal domain-containing protein</fullName>
    </recommendedName>
</protein>
<dbReference type="InterPro" id="IPR036663">
    <property type="entry name" value="Fumarylacetoacetase_C_sf"/>
</dbReference>
<keyword evidence="2" id="KW-0479">Metal-binding</keyword>
<feature type="domain" description="Fumarylacetoacetase-like C-terminal" evidence="3">
    <location>
        <begin position="97"/>
        <end position="303"/>
    </location>
</feature>
<comment type="caution">
    <text evidence="4">The sequence shown here is derived from an EMBL/GenBank/DDBJ whole genome shotgun (WGS) entry which is preliminary data.</text>
</comment>
<keyword evidence="5" id="KW-1185">Reference proteome</keyword>
<evidence type="ECO:0000313" key="4">
    <source>
        <dbReference type="EMBL" id="CAG9612907.1"/>
    </source>
</evidence>
<dbReference type="InterPro" id="IPR051121">
    <property type="entry name" value="FAH"/>
</dbReference>
<dbReference type="Proteomes" id="UP000789423">
    <property type="component" value="Unassembled WGS sequence"/>
</dbReference>
<accession>A0ABN7ZVB7</accession>
<name>A0ABN7ZVB7_9BACI</name>
<reference evidence="4 5" key="1">
    <citation type="submission" date="2021-10" db="EMBL/GenBank/DDBJ databases">
        <authorList>
            <person name="Criscuolo A."/>
        </authorList>
    </citation>
    <scope>NUCLEOTIDE SEQUENCE [LARGE SCALE GENOMIC DNA]</scope>
    <source>
        <strain evidence="5">CIP 111899</strain>
    </source>
</reference>
<dbReference type="EMBL" id="CAKJTI010000008">
    <property type="protein sequence ID" value="CAG9612907.1"/>
    <property type="molecule type" value="Genomic_DNA"/>
</dbReference>
<organism evidence="4 5">
    <name type="scientific">Bacillus rhizoplanae</name>
    <dbReference type="NCBI Taxonomy" id="2880966"/>
    <lineage>
        <taxon>Bacteria</taxon>
        <taxon>Bacillati</taxon>
        <taxon>Bacillota</taxon>
        <taxon>Bacilli</taxon>
        <taxon>Bacillales</taxon>
        <taxon>Bacillaceae</taxon>
        <taxon>Bacillus</taxon>
    </lineage>
</organism>
<gene>
    <name evidence="4" type="primary">yisK_1</name>
    <name evidence="4" type="ORF">BACCIP111899_02085</name>
</gene>
<proteinExistence type="inferred from homology"/>
<dbReference type="PANTHER" id="PTHR42796">
    <property type="entry name" value="FUMARYLACETOACETATE HYDROLASE DOMAIN-CONTAINING PROTEIN 2A-RELATED"/>
    <property type="match status" value="1"/>
</dbReference>
<evidence type="ECO:0000256" key="1">
    <source>
        <dbReference type="ARBA" id="ARBA00010211"/>
    </source>
</evidence>